<feature type="compositionally biased region" description="Basic and acidic residues" evidence="1">
    <location>
        <begin position="119"/>
        <end position="133"/>
    </location>
</feature>
<evidence type="ECO:0000256" key="1">
    <source>
        <dbReference type="SAM" id="MobiDB-lite"/>
    </source>
</evidence>
<protein>
    <submittedName>
        <fullName evidence="3">Uncharacterized protein</fullName>
    </submittedName>
</protein>
<accession>A0A8S2HA58</accession>
<dbReference type="AlphaFoldDB" id="A0A8S2HA58"/>
<comment type="caution">
    <text evidence="3">The sequence shown here is derived from an EMBL/GenBank/DDBJ whole genome shotgun (WGS) entry which is preliminary data.</text>
</comment>
<name>A0A8S2HA58_9BILA</name>
<feature type="compositionally biased region" description="Basic and acidic residues" evidence="1">
    <location>
        <begin position="36"/>
        <end position="57"/>
    </location>
</feature>
<feature type="region of interest" description="Disordered" evidence="1">
    <location>
        <begin position="1"/>
        <end position="159"/>
    </location>
</feature>
<sequence>MSDEGRGYEDQSFGSRGIRDKRNTRKDQENNDEIAEFAKSEINNRDRKNGKDSRKPSESNSHQNLGRMTRRTSSDGGSLGKVSRSYMDLDSPTGDEDDGEPSDTSLKTGMPPTSRKSRMSRDSFNESKADHDRSRRRSRRDSPRSRSGGGSARIGYFGDKNGDAVKNVTKCLDFYDKVKDLARILIHRPPLCRICLLCDNTKTTAQRLFPDSKPSALANASHVKSYDPTTLLRKSVVPPPIEQPHPRSTEPLPAETLSYYPPSFSYPYYHTYDPYDVSKQPKRLDTINGLPASTVLTDPNGYIPQPFYYSHIHPENFIPVYDPNLPYQPFLLDNTLQHPIQQYPRPIIQEFQPEIHDITNDPTSVLRKTTDADLSRLEIYHFIPKSNIPVRNTQHELWNAPYHSPYTQPVTVRPSLPQDYYYPPLRFKEARSSQTDKVDTKHRGVSPIMFSRQDYYDNQEDMANRKRITAYTDRYSVPINRINHHSYHTHRPIIPRDCRCLDCQKNNERILNYVE</sequence>
<dbReference type="EMBL" id="CAJNOK010001936">
    <property type="protein sequence ID" value="CAF0836812.1"/>
    <property type="molecule type" value="Genomic_DNA"/>
</dbReference>
<evidence type="ECO:0000313" key="3">
    <source>
        <dbReference type="EMBL" id="CAF3621653.1"/>
    </source>
</evidence>
<evidence type="ECO:0000313" key="4">
    <source>
        <dbReference type="Proteomes" id="UP000682733"/>
    </source>
</evidence>
<feature type="compositionally biased region" description="Basic and acidic residues" evidence="1">
    <location>
        <begin position="17"/>
        <end position="29"/>
    </location>
</feature>
<reference evidence="3" key="1">
    <citation type="submission" date="2021-02" db="EMBL/GenBank/DDBJ databases">
        <authorList>
            <person name="Nowell W R."/>
        </authorList>
    </citation>
    <scope>NUCLEOTIDE SEQUENCE</scope>
</reference>
<gene>
    <name evidence="2" type="ORF">OVA965_LOCUS6435</name>
    <name evidence="3" type="ORF">TMI583_LOCUS6431</name>
</gene>
<dbReference type="Proteomes" id="UP000677228">
    <property type="component" value="Unassembled WGS sequence"/>
</dbReference>
<proteinExistence type="predicted"/>
<organism evidence="3 4">
    <name type="scientific">Didymodactylos carnosus</name>
    <dbReference type="NCBI Taxonomy" id="1234261"/>
    <lineage>
        <taxon>Eukaryota</taxon>
        <taxon>Metazoa</taxon>
        <taxon>Spiralia</taxon>
        <taxon>Gnathifera</taxon>
        <taxon>Rotifera</taxon>
        <taxon>Eurotatoria</taxon>
        <taxon>Bdelloidea</taxon>
        <taxon>Philodinida</taxon>
        <taxon>Philodinidae</taxon>
        <taxon>Didymodactylos</taxon>
    </lineage>
</organism>
<dbReference type="Proteomes" id="UP000682733">
    <property type="component" value="Unassembled WGS sequence"/>
</dbReference>
<evidence type="ECO:0000313" key="2">
    <source>
        <dbReference type="EMBL" id="CAF0836812.1"/>
    </source>
</evidence>
<dbReference type="EMBL" id="CAJOBA010001936">
    <property type="protein sequence ID" value="CAF3621653.1"/>
    <property type="molecule type" value="Genomic_DNA"/>
</dbReference>